<keyword evidence="1" id="KW-0732">Signal</keyword>
<dbReference type="EMBL" id="JBFXLS010000011">
    <property type="protein sequence ID" value="KAL2830917.1"/>
    <property type="molecule type" value="Genomic_DNA"/>
</dbReference>
<feature type="signal peptide" evidence="1">
    <location>
        <begin position="1"/>
        <end position="21"/>
    </location>
</feature>
<feature type="chain" id="PRO_5047365182" evidence="1">
    <location>
        <begin position="22"/>
        <end position="100"/>
    </location>
</feature>
<protein>
    <submittedName>
        <fullName evidence="2">Uncharacterized protein</fullName>
    </submittedName>
</protein>
<dbReference type="Proteomes" id="UP001610335">
    <property type="component" value="Unassembled WGS sequence"/>
</dbReference>
<gene>
    <name evidence="2" type="ORF">BDW59DRAFT_14775</name>
</gene>
<keyword evidence="3" id="KW-1185">Reference proteome</keyword>
<sequence length="100" mass="11179">MRAIQSLLSFSLVLLISSTTAKTTRIGLETEDASHSVSVPMDDCHEIDEYEVYRVAITKKCRFFSGPFCTARYTLLQPGEHSSKDPVPIRSVLCEEPDLV</sequence>
<proteinExistence type="predicted"/>
<comment type="caution">
    <text evidence="2">The sequence shown here is derived from an EMBL/GenBank/DDBJ whole genome shotgun (WGS) entry which is preliminary data.</text>
</comment>
<accession>A0ABR4IT20</accession>
<evidence type="ECO:0000256" key="1">
    <source>
        <dbReference type="SAM" id="SignalP"/>
    </source>
</evidence>
<name>A0ABR4IT20_9EURO</name>
<organism evidence="2 3">
    <name type="scientific">Aspergillus cavernicola</name>
    <dbReference type="NCBI Taxonomy" id="176166"/>
    <lineage>
        <taxon>Eukaryota</taxon>
        <taxon>Fungi</taxon>
        <taxon>Dikarya</taxon>
        <taxon>Ascomycota</taxon>
        <taxon>Pezizomycotina</taxon>
        <taxon>Eurotiomycetes</taxon>
        <taxon>Eurotiomycetidae</taxon>
        <taxon>Eurotiales</taxon>
        <taxon>Aspergillaceae</taxon>
        <taxon>Aspergillus</taxon>
        <taxon>Aspergillus subgen. Nidulantes</taxon>
    </lineage>
</organism>
<evidence type="ECO:0000313" key="3">
    <source>
        <dbReference type="Proteomes" id="UP001610335"/>
    </source>
</evidence>
<reference evidence="2 3" key="1">
    <citation type="submission" date="2024-07" db="EMBL/GenBank/DDBJ databases">
        <title>Section-level genome sequencing and comparative genomics of Aspergillus sections Usti and Cavernicolus.</title>
        <authorList>
            <consortium name="Lawrence Berkeley National Laboratory"/>
            <person name="Nybo J.L."/>
            <person name="Vesth T.C."/>
            <person name="Theobald S."/>
            <person name="Frisvad J.C."/>
            <person name="Larsen T.O."/>
            <person name="Kjaerboelling I."/>
            <person name="Rothschild-Mancinelli K."/>
            <person name="Lyhne E.K."/>
            <person name="Kogle M.E."/>
            <person name="Barry K."/>
            <person name="Clum A."/>
            <person name="Na H."/>
            <person name="Ledsgaard L."/>
            <person name="Lin J."/>
            <person name="Lipzen A."/>
            <person name="Kuo A."/>
            <person name="Riley R."/>
            <person name="Mondo S."/>
            <person name="LaButti K."/>
            <person name="Haridas S."/>
            <person name="Pangalinan J."/>
            <person name="Salamov A.A."/>
            <person name="Simmons B.A."/>
            <person name="Magnuson J.K."/>
            <person name="Chen J."/>
            <person name="Drula E."/>
            <person name="Henrissat B."/>
            <person name="Wiebenga A."/>
            <person name="Lubbers R.J."/>
            <person name="Gomes A.C."/>
            <person name="Makela M.R."/>
            <person name="Stajich J."/>
            <person name="Grigoriev I.V."/>
            <person name="Mortensen U.H."/>
            <person name="De vries R.P."/>
            <person name="Baker S.E."/>
            <person name="Andersen M.R."/>
        </authorList>
    </citation>
    <scope>NUCLEOTIDE SEQUENCE [LARGE SCALE GENOMIC DNA]</scope>
    <source>
        <strain evidence="2 3">CBS 600.67</strain>
    </source>
</reference>
<evidence type="ECO:0000313" key="2">
    <source>
        <dbReference type="EMBL" id="KAL2830917.1"/>
    </source>
</evidence>